<evidence type="ECO:0000259" key="1">
    <source>
        <dbReference type="Pfam" id="PF07859"/>
    </source>
</evidence>
<dbReference type="RefSeq" id="XP_013310236.1">
    <property type="nucleotide sequence ID" value="XM_013454782.1"/>
</dbReference>
<dbReference type="GO" id="GO:0016787">
    <property type="term" value="F:hydrolase activity"/>
    <property type="evidence" value="ECO:0007669"/>
    <property type="project" value="InterPro"/>
</dbReference>
<dbReference type="Pfam" id="PF07859">
    <property type="entry name" value="Abhydrolase_3"/>
    <property type="match status" value="1"/>
</dbReference>
<keyword evidence="3" id="KW-1185">Reference proteome</keyword>
<dbReference type="InterPro" id="IPR050466">
    <property type="entry name" value="Carboxylest/Gibb_receptor"/>
</dbReference>
<protein>
    <recommendedName>
        <fullName evidence="1">Alpha/beta hydrolase fold-3 domain-containing protein</fullName>
    </recommendedName>
</protein>
<dbReference type="PANTHER" id="PTHR23024">
    <property type="entry name" value="ARYLACETAMIDE DEACETYLASE"/>
    <property type="match status" value="1"/>
</dbReference>
<feature type="domain" description="Alpha/beta hydrolase fold-3" evidence="1">
    <location>
        <begin position="111"/>
        <end position="337"/>
    </location>
</feature>
<dbReference type="STRING" id="348802.A0A0D2CIF7"/>
<dbReference type="SUPFAM" id="SSF53474">
    <property type="entry name" value="alpha/beta-Hydrolases"/>
    <property type="match status" value="1"/>
</dbReference>
<dbReference type="OrthoDB" id="408631at2759"/>
<sequence>MTRSDLFTSDPNWTAFAEKQGYLKPAGAPSPSPNVPVTLDIPSDRAEQAIDEAKWSQDHPLSSVGYDSRLSTITVRDGTAISVKISFPARLANETQTQTQSESKSKLPILFVTHGGGWVQGTHVTEEAWLLWPLYSRFDMLIVSVEYRMAPEHPFPAWMDDSWDVLEKLLSEPTTFLSHFSAASAESSSSMGNVDIDTDKVILLGSSAGAGTAAYLSQTCRDKSIPIYGVVLNVPLLCDYRHLPEDCQSSYEQVTSSLLSAGDMRAMWDVIIPSPTVGADPKASPLLGDVKGLPRHLVFVAGQDPLRDEGLKYVQNLDEAGVEVKLYTYPGVPHTFAEFWELDATARFWEDLRSGLKEWLA</sequence>
<dbReference type="GeneID" id="25333220"/>
<dbReference type="EMBL" id="KN847323">
    <property type="protein sequence ID" value="KIW49652.1"/>
    <property type="molecule type" value="Genomic_DNA"/>
</dbReference>
<dbReference type="Gene3D" id="3.40.50.1820">
    <property type="entry name" value="alpha/beta hydrolase"/>
    <property type="match status" value="1"/>
</dbReference>
<dbReference type="Proteomes" id="UP000054342">
    <property type="component" value="Unassembled WGS sequence"/>
</dbReference>
<dbReference type="AlphaFoldDB" id="A0A0D2CIF7"/>
<evidence type="ECO:0000313" key="3">
    <source>
        <dbReference type="Proteomes" id="UP000054342"/>
    </source>
</evidence>
<reference evidence="2 3" key="1">
    <citation type="submission" date="2015-01" db="EMBL/GenBank/DDBJ databases">
        <title>The Genome Sequence of Exophiala xenobiotica CBS118157.</title>
        <authorList>
            <consortium name="The Broad Institute Genomics Platform"/>
            <person name="Cuomo C."/>
            <person name="de Hoog S."/>
            <person name="Gorbushina A."/>
            <person name="Stielow B."/>
            <person name="Teixiera M."/>
            <person name="Abouelleil A."/>
            <person name="Chapman S.B."/>
            <person name="Priest M."/>
            <person name="Young S.K."/>
            <person name="Wortman J."/>
            <person name="Nusbaum C."/>
            <person name="Birren B."/>
        </authorList>
    </citation>
    <scope>NUCLEOTIDE SEQUENCE [LARGE SCALE GENOMIC DNA]</scope>
    <source>
        <strain evidence="2 3">CBS 118157</strain>
    </source>
</reference>
<evidence type="ECO:0000313" key="2">
    <source>
        <dbReference type="EMBL" id="KIW49652.1"/>
    </source>
</evidence>
<name>A0A0D2CIF7_9EURO</name>
<dbReference type="InterPro" id="IPR013094">
    <property type="entry name" value="AB_hydrolase_3"/>
</dbReference>
<dbReference type="PANTHER" id="PTHR23024:SF24">
    <property type="entry name" value="ALPHA_BETA HYDROLASE FOLD-3 DOMAIN-CONTAINING PROTEIN"/>
    <property type="match status" value="1"/>
</dbReference>
<dbReference type="HOGENOM" id="CLU_012494_6_3_1"/>
<dbReference type="InterPro" id="IPR029058">
    <property type="entry name" value="AB_hydrolase_fold"/>
</dbReference>
<organism evidence="2 3">
    <name type="scientific">Exophiala xenobiotica</name>
    <dbReference type="NCBI Taxonomy" id="348802"/>
    <lineage>
        <taxon>Eukaryota</taxon>
        <taxon>Fungi</taxon>
        <taxon>Dikarya</taxon>
        <taxon>Ascomycota</taxon>
        <taxon>Pezizomycotina</taxon>
        <taxon>Eurotiomycetes</taxon>
        <taxon>Chaetothyriomycetidae</taxon>
        <taxon>Chaetothyriales</taxon>
        <taxon>Herpotrichiellaceae</taxon>
        <taxon>Exophiala</taxon>
    </lineage>
</organism>
<gene>
    <name evidence="2" type="ORF">PV05_11312</name>
</gene>
<proteinExistence type="predicted"/>
<accession>A0A0D2CIF7</accession>